<dbReference type="KEGG" id="aplt:ANPL_00265"/>
<accession>A0A858PX81</accession>
<sequence length="936" mass="101565">MARKYNTLQIRKRAKEHTDTNKLLLELPTVKNIISLMALPPHLQCLPHSQLTHGIDFSVEHDCAFSSNGELGLRFVMRTAMNGKESIEDFTTRSALQLANFFNALVIPVFLLATLKTQNKTPPPILQEWRKAVTLTYKYATPVVNTQRATVPLVHVTTHDAGKNVHFFAATGEDIKQQLSNLERITENRIKSLEIGIVVPNTLINAYSLEFALYNAVSLNKVAFYMQLLPLYRSILANSARDYGITLAPYKLGVGCTVLQEGPSQPADAPQDDTLYYKQTINCCVFIHGVQAQSFSLSSTLSHNSSPPIKMPMFTLFEVSNVGSPGTLPSSILPYICTVVKNVEYYQVLKQFLAARKIVVEAAHVSQNLCTVLRIAPNPQVYAKKACSLKSLAEYLYLLTSSGKVLFGNKHRVMAYAQTVQSVNGIPDVTVLHILDAGTQPKKQRPTFVSDTPNVLICDEACHRVMSDPKTAIPRDAKEQIAQILSTLSKLFSKAARNPKDNTVKAIYRGFTSKHSIDVRHFLETGKVQCVVILQNLRAPANTVRIMRESAVFAHTKTKNKATGQNSLTYSQSAATAIPRALPPVPTALRSPVTPYTAHSLPSANNPINTGVIVAASDQNHAISALPKQNHKHFTTIEGNGLCHSVDTNVKNSLCTAHASFTDKSLHLDHEVITLPLINVNKELTIPPSPSEPAADNPQITTTEDPQPTATSVAYQSRLSQTFRDALCTILGTMTVVSIVGLTYFSYLRHMCDPASMFECDLIVGVGLSCLMVVVAAAMCTVMVREVSATRRALRFAIMGQEMQDSAVPNREIASGNTPQQFGTTPAKPLAGFDGLPGKQLQTPRQHVLDADVPAPDTEPKTLANGNIVTLSPAENSNPVGAPTIGHGIKVPARDDTAPLSSDSSGDPLQLSPASSIDAPHTSAVSAPSQVTSLAS</sequence>
<dbReference type="RefSeq" id="WP_169192837.1">
    <property type="nucleotide sequence ID" value="NZ_CP046391.1"/>
</dbReference>
<feature type="compositionally biased region" description="Polar residues" evidence="1">
    <location>
        <begin position="923"/>
        <end position="936"/>
    </location>
</feature>
<keyword evidence="2" id="KW-0472">Membrane</keyword>
<reference evidence="3 4" key="1">
    <citation type="journal article" date="2020" name="Pathogens">
        <title>First Whole Genome Sequence of Anaplasma platys, an Obligate Intracellular Rickettsial Pathogen of Dogs.</title>
        <authorList>
            <person name="Llanes A."/>
            <person name="Rajeev S."/>
        </authorList>
    </citation>
    <scope>NUCLEOTIDE SEQUENCE [LARGE SCALE GENOMIC DNA]</scope>
    <source>
        <strain evidence="3 4">S3</strain>
    </source>
</reference>
<keyword evidence="2" id="KW-0812">Transmembrane</keyword>
<feature type="compositionally biased region" description="Polar residues" evidence="1">
    <location>
        <begin position="899"/>
        <end position="915"/>
    </location>
</feature>
<keyword evidence="2" id="KW-1133">Transmembrane helix</keyword>
<feature type="region of interest" description="Disordered" evidence="1">
    <location>
        <begin position="870"/>
        <end position="936"/>
    </location>
</feature>
<evidence type="ECO:0000256" key="2">
    <source>
        <dbReference type="SAM" id="Phobius"/>
    </source>
</evidence>
<feature type="compositionally biased region" description="Polar residues" evidence="1">
    <location>
        <begin position="698"/>
        <end position="711"/>
    </location>
</feature>
<dbReference type="Proteomes" id="UP000500930">
    <property type="component" value="Chromosome"/>
</dbReference>
<evidence type="ECO:0000256" key="1">
    <source>
        <dbReference type="SAM" id="MobiDB-lite"/>
    </source>
</evidence>
<proteinExistence type="predicted"/>
<feature type="transmembrane region" description="Helical" evidence="2">
    <location>
        <begin position="726"/>
        <end position="747"/>
    </location>
</feature>
<protein>
    <submittedName>
        <fullName evidence="3">Uncharacterized protein</fullName>
    </submittedName>
</protein>
<evidence type="ECO:0000313" key="3">
    <source>
        <dbReference type="EMBL" id="QJC27178.1"/>
    </source>
</evidence>
<feature type="transmembrane region" description="Helical" evidence="2">
    <location>
        <begin position="762"/>
        <end position="784"/>
    </location>
</feature>
<organism evidence="3 4">
    <name type="scientific">Anaplasma platys</name>
    <dbReference type="NCBI Taxonomy" id="949"/>
    <lineage>
        <taxon>Bacteria</taxon>
        <taxon>Pseudomonadati</taxon>
        <taxon>Pseudomonadota</taxon>
        <taxon>Alphaproteobacteria</taxon>
        <taxon>Rickettsiales</taxon>
        <taxon>Anaplasmataceae</taxon>
        <taxon>Anaplasma</taxon>
    </lineage>
</organism>
<keyword evidence="4" id="KW-1185">Reference proteome</keyword>
<evidence type="ECO:0000313" key="4">
    <source>
        <dbReference type="Proteomes" id="UP000500930"/>
    </source>
</evidence>
<dbReference type="EMBL" id="CP046391">
    <property type="protein sequence ID" value="QJC27178.1"/>
    <property type="molecule type" value="Genomic_DNA"/>
</dbReference>
<feature type="compositionally biased region" description="Polar residues" evidence="1">
    <location>
        <begin position="870"/>
        <end position="879"/>
    </location>
</feature>
<dbReference type="AlphaFoldDB" id="A0A858PX81"/>
<name>A0A858PX81_9RICK</name>
<feature type="region of interest" description="Disordered" evidence="1">
    <location>
        <begin position="816"/>
        <end position="844"/>
    </location>
</feature>
<feature type="region of interest" description="Disordered" evidence="1">
    <location>
        <begin position="686"/>
        <end position="711"/>
    </location>
</feature>
<gene>
    <name evidence="3" type="ORF">ANPL_00265</name>
</gene>